<evidence type="ECO:0000313" key="2">
    <source>
        <dbReference type="Proteomes" id="UP000202749"/>
    </source>
</evidence>
<dbReference type="RefSeq" id="YP_009195430.1">
    <property type="nucleotide sequence ID" value="NC_028762.1"/>
</dbReference>
<dbReference type="EMBL" id="KP890823">
    <property type="protein sequence ID" value="AKA61874.1"/>
    <property type="molecule type" value="Genomic_DNA"/>
</dbReference>
<dbReference type="Proteomes" id="UP000202749">
    <property type="component" value="Segment"/>
</dbReference>
<evidence type="ECO:0000313" key="1">
    <source>
        <dbReference type="EMBL" id="AKA61874.1"/>
    </source>
</evidence>
<reference evidence="1 2" key="1">
    <citation type="submission" date="2015-03" db="EMBL/GenBank/DDBJ databases">
        <authorList>
            <person name="Melo L.D.R."/>
            <person name="Veiga P."/>
            <person name="Cerca N."/>
            <person name="Kropinski A.M."/>
            <person name="Azeredo J."/>
            <person name="Almeida C."/>
            <person name="Sillankorva S."/>
        </authorList>
    </citation>
    <scope>NUCLEOTIDE SEQUENCE [LARGE SCALE GENOMIC DNA]</scope>
</reference>
<name>A0A0G2SS32_9CAUD</name>
<dbReference type="GeneID" id="26622811"/>
<dbReference type="KEGG" id="vg:26622811"/>
<dbReference type="OrthoDB" id="19090at10239"/>
<accession>A0A0G2SS32</accession>
<gene>
    <name evidence="1" type="ORF">Pm5461_012</name>
</gene>
<organism evidence="1 2">
    <name type="scientific">Proteus phage vB_PmiM_Pm5461</name>
    <dbReference type="NCBI Taxonomy" id="1636250"/>
    <lineage>
        <taxon>Viruses</taxon>
        <taxon>Duplodnaviria</taxon>
        <taxon>Heunggongvirae</taxon>
        <taxon>Uroviricota</taxon>
        <taxon>Caudoviricetes</taxon>
        <taxon>Pantevenvirales</taxon>
        <taxon>Straboviridae</taxon>
        <taxon>Bragavirus</taxon>
        <taxon>Bragavirus pm5461</taxon>
    </lineage>
</organism>
<sequence length="312" mass="36151">MISKGSIYTLNLASLNQVSAFYRIMEDRGIRLFDNMEVQILDVTVSNAMQYYGASKILINNQIVELSNDDSFWCVLGEQTLDESFTRQPMFKEGRSYKLNKFWPETEEQRRLYPIFKFLHNTKSKIVTILKTDDYGNPLAVYINGTIYTNLNESFGSFVCLSKLGGYTYDFREQEFFELSGIQIIQYEQTPIVFKEEPLKEPDFDCEPILDISPTVKMCIKAPERDLSMVFAHLVEEIGEYSKATFRQDEVDECATGEAADVINCLIDTLWLNYRNKQEFELVNDKDLMCIVIDDLNEQIKSKTTKWAKAVL</sequence>
<protein>
    <submittedName>
        <fullName evidence="1">Uncharacterized protein</fullName>
    </submittedName>
</protein>
<keyword evidence="2" id="KW-1185">Reference proteome</keyword>
<proteinExistence type="predicted"/>